<sequence length="348" mass="37136">MAVSSRGLYLRVGILILAGLALAVGFVLFFTAGKLGRNTKTFETYIRESVQGLDIGAAVRFRGVQLGQVTEINLVATEYPPPAGAFSTAYQRVIVRFALDLARLRDTPDTERAVEIGLRARLASTGITGVGYLELDFADPERFPLEAVPWTPANPVIPAIPSTVAQVTSVAEQLALRISNLPIEQILTDMAGLLTDLRRQVNDGDVAQTSRAATETLDTLRQAVNDLNLAALSNDLRGTLAEARGTIADARSVIGGPEVRGTLRNANAAMERLQAGLQRLPGAIAQVEQAARSVSNTVGDINGDLTPTLRDLRAASGSLRDTTELLRRSPGAAILAPPPPAPDYTRRR</sequence>
<dbReference type="AlphaFoldDB" id="A0A1M6M648"/>
<dbReference type="InterPro" id="IPR003399">
    <property type="entry name" value="Mce/MlaD"/>
</dbReference>
<dbReference type="OrthoDB" id="9808689at2"/>
<accession>A0A1M6M648</accession>
<evidence type="ECO:0000313" key="5">
    <source>
        <dbReference type="Proteomes" id="UP000184387"/>
    </source>
</evidence>
<keyword evidence="2" id="KW-0812">Transmembrane</keyword>
<protein>
    <submittedName>
        <fullName evidence="4">Paraquat-inducible protein B</fullName>
    </submittedName>
</protein>
<name>A0A1M6M648_9PROT</name>
<evidence type="ECO:0000256" key="1">
    <source>
        <dbReference type="SAM" id="MobiDB-lite"/>
    </source>
</evidence>
<evidence type="ECO:0000259" key="3">
    <source>
        <dbReference type="Pfam" id="PF02470"/>
    </source>
</evidence>
<dbReference type="RefSeq" id="WP_073136795.1">
    <property type="nucleotide sequence ID" value="NZ_FQZF01000020.1"/>
</dbReference>
<gene>
    <name evidence="4" type="ORF">SAMN02745194_03374</name>
</gene>
<organism evidence="4 5">
    <name type="scientific">Muricoccus roseus</name>
    <dbReference type="NCBI Taxonomy" id="198092"/>
    <lineage>
        <taxon>Bacteria</taxon>
        <taxon>Pseudomonadati</taxon>
        <taxon>Pseudomonadota</taxon>
        <taxon>Alphaproteobacteria</taxon>
        <taxon>Acetobacterales</taxon>
        <taxon>Roseomonadaceae</taxon>
        <taxon>Muricoccus</taxon>
    </lineage>
</organism>
<reference evidence="4 5" key="1">
    <citation type="submission" date="2016-11" db="EMBL/GenBank/DDBJ databases">
        <authorList>
            <person name="Jaros S."/>
            <person name="Januszkiewicz K."/>
            <person name="Wedrychowicz H."/>
        </authorList>
    </citation>
    <scope>NUCLEOTIDE SEQUENCE [LARGE SCALE GENOMIC DNA]</scope>
    <source>
        <strain evidence="4 5">DSM 14916</strain>
    </source>
</reference>
<dbReference type="STRING" id="198092.SAMN02745194_03374"/>
<keyword evidence="5" id="KW-1185">Reference proteome</keyword>
<feature type="region of interest" description="Disordered" evidence="1">
    <location>
        <begin position="329"/>
        <end position="348"/>
    </location>
</feature>
<evidence type="ECO:0000313" key="4">
    <source>
        <dbReference type="EMBL" id="SHJ78820.1"/>
    </source>
</evidence>
<feature type="transmembrane region" description="Helical" evidence="2">
    <location>
        <begin position="12"/>
        <end position="32"/>
    </location>
</feature>
<dbReference type="PANTHER" id="PTHR36698">
    <property type="entry name" value="BLL5892 PROTEIN"/>
    <property type="match status" value="1"/>
</dbReference>
<dbReference type="Pfam" id="PF02470">
    <property type="entry name" value="MlaD"/>
    <property type="match status" value="1"/>
</dbReference>
<dbReference type="PANTHER" id="PTHR36698:SF2">
    <property type="entry name" value="MCE_MLAD DOMAIN-CONTAINING PROTEIN"/>
    <property type="match status" value="1"/>
</dbReference>
<keyword evidence="2" id="KW-0472">Membrane</keyword>
<dbReference type="EMBL" id="FQZF01000020">
    <property type="protein sequence ID" value="SHJ78820.1"/>
    <property type="molecule type" value="Genomic_DNA"/>
</dbReference>
<evidence type="ECO:0000256" key="2">
    <source>
        <dbReference type="SAM" id="Phobius"/>
    </source>
</evidence>
<dbReference type="Proteomes" id="UP000184387">
    <property type="component" value="Unassembled WGS sequence"/>
</dbReference>
<keyword evidence="2" id="KW-1133">Transmembrane helix</keyword>
<feature type="domain" description="Mce/MlaD" evidence="3">
    <location>
        <begin position="48"/>
        <end position="137"/>
    </location>
</feature>
<proteinExistence type="predicted"/>